<evidence type="ECO:0000259" key="4">
    <source>
        <dbReference type="Pfam" id="PF24092"/>
    </source>
</evidence>
<organism evidence="5 6">
    <name type="scientific">Nocardia tengchongensis</name>
    <dbReference type="NCBI Taxonomy" id="2055889"/>
    <lineage>
        <taxon>Bacteria</taxon>
        <taxon>Bacillati</taxon>
        <taxon>Actinomycetota</taxon>
        <taxon>Actinomycetes</taxon>
        <taxon>Mycobacteriales</taxon>
        <taxon>Nocardiaceae</taxon>
        <taxon>Nocardia</taxon>
    </lineage>
</organism>
<evidence type="ECO:0000256" key="1">
    <source>
        <dbReference type="SAM" id="MobiDB-lite"/>
    </source>
</evidence>
<sequence length="416" mass="44673">MRHGFGRLQSARIGVRAAAAAALVVSVLVSAGCGSTSHAADEQPVDLSKLDTGNYSTKPRNVQAKNPAQIGRYLEALRLGSVVPLAQDIDPSLTYNVPDVNPFTDADSFIADQMAGNTAAFGWLNMTEFDANTPGFVAGFQTGARSNKDSTISYELKNAVMVFESDDAAAAAAIALARSGFGKNEGTEPAHSVKYPTAQIAWMSKSQALASWYATGKFIVLALVINHENATLGESDQPGLIALSDKAIAGMADRLKTFQPTAKDKFADLPLDPEGMLRMTLIRPAGDLTAFAFDGTLDAHGALRAAEDPNTTRALFEKTGVESVSYGAGQVVRARDSAAAETYIADKSAVKFQHRVDPPPELLTARCIEYHGPDKNEFPFRCYVAYGRYAAEVWSTQKQDVYQRISAQYAMLVNSR</sequence>
<feature type="domain" description="DUF7373" evidence="4">
    <location>
        <begin position="298"/>
        <end position="415"/>
    </location>
</feature>
<feature type="domain" description="DUF7373" evidence="3">
    <location>
        <begin position="65"/>
        <end position="271"/>
    </location>
</feature>
<evidence type="ECO:0000313" key="6">
    <source>
        <dbReference type="Proteomes" id="UP000683310"/>
    </source>
</evidence>
<dbReference type="PROSITE" id="PS51257">
    <property type="entry name" value="PROKAR_LIPOPROTEIN"/>
    <property type="match status" value="1"/>
</dbReference>
<dbReference type="InterPro" id="IPR056463">
    <property type="entry name" value="DUF7373_C"/>
</dbReference>
<dbReference type="EMBL" id="CP074371">
    <property type="protein sequence ID" value="QVI21879.1"/>
    <property type="molecule type" value="Genomic_DNA"/>
</dbReference>
<keyword evidence="6" id="KW-1185">Reference proteome</keyword>
<dbReference type="Proteomes" id="UP000683310">
    <property type="component" value="Chromosome"/>
</dbReference>
<accession>A0ABX8CSM2</accession>
<dbReference type="InterPro" id="IPR055797">
    <property type="entry name" value="DUF7373"/>
</dbReference>
<feature type="signal peptide" evidence="2">
    <location>
        <begin position="1"/>
        <end position="39"/>
    </location>
</feature>
<feature type="chain" id="PRO_5045934207" evidence="2">
    <location>
        <begin position="40"/>
        <end position="416"/>
    </location>
</feature>
<name>A0ABX8CSM2_9NOCA</name>
<gene>
    <name evidence="5" type="ORF">KHQ06_01570</name>
</gene>
<dbReference type="Pfam" id="PF24088">
    <property type="entry name" value="DUF7373"/>
    <property type="match status" value="1"/>
</dbReference>
<protein>
    <submittedName>
        <fullName evidence="5">Uncharacterized protein</fullName>
    </submittedName>
</protein>
<feature type="compositionally biased region" description="Polar residues" evidence="1">
    <location>
        <begin position="51"/>
        <end position="61"/>
    </location>
</feature>
<dbReference type="Pfam" id="PF24092">
    <property type="entry name" value="DUF7373_C"/>
    <property type="match status" value="1"/>
</dbReference>
<evidence type="ECO:0000256" key="2">
    <source>
        <dbReference type="SAM" id="SignalP"/>
    </source>
</evidence>
<proteinExistence type="predicted"/>
<feature type="region of interest" description="Disordered" evidence="1">
    <location>
        <begin position="36"/>
        <end position="61"/>
    </location>
</feature>
<evidence type="ECO:0000259" key="3">
    <source>
        <dbReference type="Pfam" id="PF24088"/>
    </source>
</evidence>
<evidence type="ECO:0000313" key="5">
    <source>
        <dbReference type="EMBL" id="QVI21879.1"/>
    </source>
</evidence>
<reference evidence="5 6" key="1">
    <citation type="submission" date="2021-04" db="EMBL/GenBank/DDBJ databases">
        <title>Nocardia tengchongensis.</title>
        <authorList>
            <person name="Zhuang k."/>
            <person name="Ran Y."/>
            <person name="Li W."/>
        </authorList>
    </citation>
    <scope>NUCLEOTIDE SEQUENCE [LARGE SCALE GENOMIC DNA]</scope>
    <source>
        <strain evidence="5 6">CFH S0057</strain>
    </source>
</reference>
<keyword evidence="2" id="KW-0732">Signal</keyword>